<dbReference type="PROSITE" id="PS50181">
    <property type="entry name" value="FBOX"/>
    <property type="match status" value="1"/>
</dbReference>
<dbReference type="AlphaFoldDB" id="A0A8H3TSC9"/>
<name>A0A8H3TSC9_9TREE</name>
<sequence>MSDFATQNGPINLLELPEDILQDMLLLLGGNDLGTCRLINRAFNTFITTNTALLLHATLYKYALQIPPAVLATTPAATLLSTLRERVTRFRNITPSSNYIVELEADEGRLYEYLEGVLLRGSGIPPAPQALRTAGTPLPSAVTVYDLTVEKEWETIEVSKEGEASLLQEDEEDEVEITEESEPSSSRLFKRRKVISAFSSSRANETDEQNRHQHSDGDESEEEIVIADGDDADSYIKRKWFPNPQEFSVAPRRQGGQPGERDNKIKDIAMDPGNDLFVVARTEIVPLPPTLIPQGEDGRNLRRMTGQKLHIHCLSLTTFQPHPWAVNARIAAERGERLSEDDGTTTLEDVFGQVSALGSLVIQICDEKVFLYASGANDHAFGNARIVCWNWHTGQKIFEQQTQLHGRSFQTIEDFILLSHNIFATAVFSTTQVPDEDNEDFELLTQMVIYGLTRVRKGEGDEQDKRRVSHEARELVRLELPTFNVIATISMRADPPPRPTFPTIKPLSFYPKPQTGLILLSFDCGFVRDFRRAYYTLFILKETLLKFIPASATEMLRSSDSAVESDYHIPTISFEELAPYCRLKNDIEPQGWVTYIYHYRFVSTITRDPPRRNPFIPFPVVAPKYIRLNDFDPVAASRLLLARRYEQAQSKGLTMDDIRDLDVEGADDDGLDLVVGEDVIEEGLDEHVLETYRTGSKFPYIVAKTAKAELYSGVMIDDSRIVTLTEREGSMTAFLEVMSM</sequence>
<dbReference type="InterPro" id="IPR001810">
    <property type="entry name" value="F-box_dom"/>
</dbReference>
<organism evidence="3 4">
    <name type="scientific">Naganishia liquefaciens</name>
    <dbReference type="NCBI Taxonomy" id="104408"/>
    <lineage>
        <taxon>Eukaryota</taxon>
        <taxon>Fungi</taxon>
        <taxon>Dikarya</taxon>
        <taxon>Basidiomycota</taxon>
        <taxon>Agaricomycotina</taxon>
        <taxon>Tremellomycetes</taxon>
        <taxon>Filobasidiales</taxon>
        <taxon>Filobasidiaceae</taxon>
        <taxon>Naganishia</taxon>
    </lineage>
</organism>
<feature type="region of interest" description="Disordered" evidence="1">
    <location>
        <begin position="199"/>
        <end position="223"/>
    </location>
</feature>
<evidence type="ECO:0000313" key="3">
    <source>
        <dbReference type="EMBL" id="GHJ86129.1"/>
    </source>
</evidence>
<feature type="region of interest" description="Disordered" evidence="1">
    <location>
        <begin position="162"/>
        <end position="184"/>
    </location>
</feature>
<dbReference type="OrthoDB" id="3174109at2759"/>
<feature type="domain" description="F-box" evidence="2">
    <location>
        <begin position="10"/>
        <end position="63"/>
    </location>
</feature>
<reference evidence="3" key="1">
    <citation type="submission" date="2020-07" db="EMBL/GenBank/DDBJ databases">
        <title>Draft Genome Sequence of a Deep-Sea Yeast, Naganishia (Cryptococcus) liquefaciens strain N6.</title>
        <authorList>
            <person name="Han Y.W."/>
            <person name="Kajitani R."/>
            <person name="Morimoto H."/>
            <person name="Parhat M."/>
            <person name="Tsubouchi H."/>
            <person name="Bakenova O."/>
            <person name="Ogata M."/>
            <person name="Argunhan B."/>
            <person name="Aoki R."/>
            <person name="Kajiwara S."/>
            <person name="Itoh T."/>
            <person name="Iwasaki H."/>
        </authorList>
    </citation>
    <scope>NUCLEOTIDE SEQUENCE</scope>
    <source>
        <strain evidence="3">N6</strain>
    </source>
</reference>
<dbReference type="Proteomes" id="UP000620104">
    <property type="component" value="Unassembled WGS sequence"/>
</dbReference>
<feature type="compositionally biased region" description="Basic and acidic residues" evidence="1">
    <location>
        <begin position="204"/>
        <end position="217"/>
    </location>
</feature>
<protein>
    <recommendedName>
        <fullName evidence="2">F-box domain-containing protein</fullName>
    </recommendedName>
</protein>
<dbReference type="EMBL" id="BLZA01000017">
    <property type="protein sequence ID" value="GHJ86129.1"/>
    <property type="molecule type" value="Genomic_DNA"/>
</dbReference>
<evidence type="ECO:0000259" key="2">
    <source>
        <dbReference type="PROSITE" id="PS50181"/>
    </source>
</evidence>
<gene>
    <name evidence="3" type="ORF">NliqN6_2531</name>
</gene>
<evidence type="ECO:0000256" key="1">
    <source>
        <dbReference type="SAM" id="MobiDB-lite"/>
    </source>
</evidence>
<comment type="caution">
    <text evidence="3">The sequence shown here is derived from an EMBL/GenBank/DDBJ whole genome shotgun (WGS) entry which is preliminary data.</text>
</comment>
<feature type="compositionally biased region" description="Acidic residues" evidence="1">
    <location>
        <begin position="168"/>
        <end position="182"/>
    </location>
</feature>
<proteinExistence type="predicted"/>
<accession>A0A8H3TSC9</accession>
<evidence type="ECO:0000313" key="4">
    <source>
        <dbReference type="Proteomes" id="UP000620104"/>
    </source>
</evidence>
<keyword evidence="4" id="KW-1185">Reference proteome</keyword>